<dbReference type="GeneID" id="31487996"/>
<dbReference type="EMBL" id="LR134495">
    <property type="protein sequence ID" value="VEI77652.1"/>
    <property type="molecule type" value="Genomic_DNA"/>
</dbReference>
<dbReference type="Proteomes" id="UP000315164">
    <property type="component" value="Unassembled WGS sequence"/>
</dbReference>
<gene>
    <name evidence="2" type="ORF">FEA53_10905</name>
    <name evidence="1" type="ORF">FEB89_10440</name>
    <name evidence="3" type="ORF">NCTC10643_01536</name>
</gene>
<dbReference type="InterPro" id="IPR049929">
    <property type="entry name" value="TenpN-like"/>
</dbReference>
<proteinExistence type="predicted"/>
<keyword evidence="6" id="KW-1185">Reference proteome</keyword>
<dbReference type="AlphaFoldDB" id="A0A3S5B629"/>
<name>A0A3S5B629_MANHA</name>
<dbReference type="SMR" id="A0A3S5B629"/>
<accession>A0A3S5B629</accession>
<organism evidence="3 4">
    <name type="scientific">Mannheimia haemolytica</name>
    <name type="common">Pasteurella haemolytica</name>
    <dbReference type="NCBI Taxonomy" id="75985"/>
    <lineage>
        <taxon>Bacteria</taxon>
        <taxon>Pseudomonadati</taxon>
        <taxon>Pseudomonadota</taxon>
        <taxon>Gammaproteobacteria</taxon>
        <taxon>Pasteurellales</taxon>
        <taxon>Pasteurellaceae</taxon>
        <taxon>Mannheimia</taxon>
    </lineage>
</organism>
<evidence type="ECO:0000313" key="3">
    <source>
        <dbReference type="EMBL" id="VEI77652.1"/>
    </source>
</evidence>
<dbReference type="NCBIfam" id="NF047358">
    <property type="entry name" value="TenpIN"/>
    <property type="match status" value="1"/>
</dbReference>
<reference evidence="3" key="1">
    <citation type="submission" date="2018-12" db="EMBL/GenBank/DDBJ databases">
        <authorList>
            <consortium name="Pathogen Informatics"/>
        </authorList>
    </citation>
    <scope>NUCLEOTIDE SEQUENCE [LARGE SCALE GENOMIC DNA]</scope>
    <source>
        <strain evidence="3">NCTC10643</strain>
    </source>
</reference>
<dbReference type="Proteomes" id="UP000271188">
    <property type="component" value="Chromosome"/>
</dbReference>
<dbReference type="Proteomes" id="UP000318394">
    <property type="component" value="Unassembled WGS sequence"/>
</dbReference>
<evidence type="ECO:0000313" key="5">
    <source>
        <dbReference type="Proteomes" id="UP000315164"/>
    </source>
</evidence>
<sequence>MDITTQNIELRYLSEQFYLDVAPHLKEILLKETRPYCVLLVRVKNLDFALPLRSNLPEREGVGIKTIPNPQEYGKFKGIDFSKAILLTDKSYLKTDTVQLKNKSELLNIQGNERRIVREFKKYVSEYITAHKNGYKLDHKFEYTTLINYHTELKIS</sequence>
<protein>
    <submittedName>
        <fullName evidence="3">Uncharacterized protein</fullName>
    </submittedName>
</protein>
<dbReference type="EMBL" id="VAJB01000028">
    <property type="protein sequence ID" value="TRB73055.1"/>
    <property type="molecule type" value="Genomic_DNA"/>
</dbReference>
<evidence type="ECO:0000313" key="2">
    <source>
        <dbReference type="EMBL" id="TRB73055.1"/>
    </source>
</evidence>
<dbReference type="OrthoDB" id="8448305at2"/>
<dbReference type="RefSeq" id="WP_012340818.1">
    <property type="nucleotide sequence ID" value="NZ_CP017504.1"/>
</dbReference>
<evidence type="ECO:0000313" key="6">
    <source>
        <dbReference type="Proteomes" id="UP000318394"/>
    </source>
</evidence>
<dbReference type="CDD" id="cd17493">
    <property type="entry name" value="toxin_TenpN"/>
    <property type="match status" value="1"/>
</dbReference>
<dbReference type="EMBL" id="VAJI01000025">
    <property type="protein sequence ID" value="TRB35761.1"/>
    <property type="molecule type" value="Genomic_DNA"/>
</dbReference>
<reference evidence="5 6" key="2">
    <citation type="journal article" date="2019" name="Vet. Microbiol.">
        <title>Genetic characterization of susceptible and multi-drug resistant Mannheimia haemolytica isolated from high-risk stocker calves prior to and after antimicrobial metaphylaxis.</title>
        <authorList>
            <person name="Snyder E.R."/>
            <person name="Alvarez-Narvaez S."/>
            <person name="Credille B.C."/>
        </authorList>
    </citation>
    <scope>NUCLEOTIDE SEQUENCE [LARGE SCALE GENOMIC DNA]</scope>
    <source>
        <strain evidence="2 5">UGA-R5-128-1</strain>
        <strain evidence="1 6">UGA-R7-163-1</strain>
    </source>
</reference>
<evidence type="ECO:0000313" key="1">
    <source>
        <dbReference type="EMBL" id="TRB35761.1"/>
    </source>
</evidence>
<evidence type="ECO:0000313" key="4">
    <source>
        <dbReference type="Proteomes" id="UP000271188"/>
    </source>
</evidence>